<dbReference type="InterPro" id="IPR036291">
    <property type="entry name" value="NAD(P)-bd_dom_sf"/>
</dbReference>
<dbReference type="EMBL" id="JAEQNA010000006">
    <property type="protein sequence ID" value="MBL0421902.1"/>
    <property type="molecule type" value="Genomic_DNA"/>
</dbReference>
<dbReference type="RefSeq" id="WP_201684982.1">
    <property type="nucleotide sequence ID" value="NZ_JAEQNA010000006.1"/>
</dbReference>
<dbReference type="PRINTS" id="PR00081">
    <property type="entry name" value="GDHRDH"/>
</dbReference>
<dbReference type="CDD" id="cd05233">
    <property type="entry name" value="SDR_c"/>
    <property type="match status" value="1"/>
</dbReference>
<dbReference type="InterPro" id="IPR020904">
    <property type="entry name" value="Sc_DH/Rdtase_CS"/>
</dbReference>
<dbReference type="AlphaFoldDB" id="A0A936ZJ77"/>
<feature type="domain" description="Ketoreductase" evidence="2">
    <location>
        <begin position="3"/>
        <end position="175"/>
    </location>
</feature>
<dbReference type="Proteomes" id="UP000613011">
    <property type="component" value="Unassembled WGS sequence"/>
</dbReference>
<proteinExistence type="inferred from homology"/>
<dbReference type="InterPro" id="IPR002347">
    <property type="entry name" value="SDR_fam"/>
</dbReference>
<dbReference type="Pfam" id="PF13561">
    <property type="entry name" value="adh_short_C2"/>
    <property type="match status" value="1"/>
</dbReference>
<evidence type="ECO:0000259" key="2">
    <source>
        <dbReference type="SMART" id="SM00822"/>
    </source>
</evidence>
<keyword evidence="4" id="KW-1185">Reference proteome</keyword>
<dbReference type="Gene3D" id="3.40.50.720">
    <property type="entry name" value="NAD(P)-binding Rossmann-like Domain"/>
    <property type="match status" value="1"/>
</dbReference>
<dbReference type="PANTHER" id="PTHR43975">
    <property type="entry name" value="ZGC:101858"/>
    <property type="match status" value="1"/>
</dbReference>
<reference evidence="3" key="1">
    <citation type="submission" date="2021-01" db="EMBL/GenBank/DDBJ databases">
        <title>Ramlibacter sp. strain AW1 16S ribosomal RNA gene Genome sequencing and assembly.</title>
        <authorList>
            <person name="Kang M."/>
        </authorList>
    </citation>
    <scope>NUCLEOTIDE SEQUENCE</scope>
    <source>
        <strain evidence="3">AW1</strain>
    </source>
</reference>
<protein>
    <submittedName>
        <fullName evidence="3">SDR family oxidoreductase</fullName>
    </submittedName>
</protein>
<evidence type="ECO:0000313" key="4">
    <source>
        <dbReference type="Proteomes" id="UP000613011"/>
    </source>
</evidence>
<sequence>MKPVALVTGAGSGIGLAVAQRLCGDGWQVVGLARREQVLRERLPGGCDVLACDVADAGAVDRAMAQLLQSHGRLDAVVNCAGIVHRGLLQDQSLAHIDSQIDINLRGTIHVIRASIAALKATRGSIVNFSSTLGQHPVPGVSIYAATKGAIEALTRAMSIELAADGVRVNAISPALVRSEIWQAAGMSDGDYQALMAARAREYPLGRVGEPEDVSALVAFLLSPNAGWLTGLCIPVDGGSSVNLVRR</sequence>
<dbReference type="PRINTS" id="PR00080">
    <property type="entry name" value="SDRFAMILY"/>
</dbReference>
<evidence type="ECO:0000313" key="3">
    <source>
        <dbReference type="EMBL" id="MBL0421902.1"/>
    </source>
</evidence>
<comment type="similarity">
    <text evidence="1">Belongs to the short-chain dehydrogenases/reductases (SDR) family.</text>
</comment>
<dbReference type="SUPFAM" id="SSF51735">
    <property type="entry name" value="NAD(P)-binding Rossmann-fold domains"/>
    <property type="match status" value="1"/>
</dbReference>
<dbReference type="PANTHER" id="PTHR43975:SF2">
    <property type="entry name" value="EG:BACR7A4.14 PROTEIN-RELATED"/>
    <property type="match status" value="1"/>
</dbReference>
<evidence type="ECO:0000256" key="1">
    <source>
        <dbReference type="ARBA" id="ARBA00006484"/>
    </source>
</evidence>
<comment type="caution">
    <text evidence="3">The sequence shown here is derived from an EMBL/GenBank/DDBJ whole genome shotgun (WGS) entry which is preliminary data.</text>
</comment>
<dbReference type="SMART" id="SM00822">
    <property type="entry name" value="PKS_KR"/>
    <property type="match status" value="1"/>
</dbReference>
<dbReference type="FunFam" id="3.40.50.720:FF:000084">
    <property type="entry name" value="Short-chain dehydrogenase reductase"/>
    <property type="match status" value="1"/>
</dbReference>
<dbReference type="InterPro" id="IPR057326">
    <property type="entry name" value="KR_dom"/>
</dbReference>
<accession>A0A936ZJ77</accession>
<organism evidence="3 4">
    <name type="scientific">Ramlibacter aurantiacus</name>
    <dbReference type="NCBI Taxonomy" id="2801330"/>
    <lineage>
        <taxon>Bacteria</taxon>
        <taxon>Pseudomonadati</taxon>
        <taxon>Pseudomonadota</taxon>
        <taxon>Betaproteobacteria</taxon>
        <taxon>Burkholderiales</taxon>
        <taxon>Comamonadaceae</taxon>
        <taxon>Ramlibacter</taxon>
    </lineage>
</organism>
<gene>
    <name evidence="3" type="ORF">JI739_16250</name>
</gene>
<name>A0A936ZJ77_9BURK</name>
<dbReference type="PROSITE" id="PS00061">
    <property type="entry name" value="ADH_SHORT"/>
    <property type="match status" value="1"/>
</dbReference>